<dbReference type="CDD" id="cd00171">
    <property type="entry name" value="Sec7"/>
    <property type="match status" value="1"/>
</dbReference>
<feature type="compositionally biased region" description="Basic and acidic residues" evidence="1">
    <location>
        <begin position="10"/>
        <end position="21"/>
    </location>
</feature>
<reference evidence="4 5" key="1">
    <citation type="journal article" date="2017" name="Mol. Ecol.">
        <title>Comparative and population genomic landscape of Phellinus noxius: A hypervariable fungus causing root rot in trees.</title>
        <authorList>
            <person name="Chung C.L."/>
            <person name="Lee T.J."/>
            <person name="Akiba M."/>
            <person name="Lee H.H."/>
            <person name="Kuo T.H."/>
            <person name="Liu D."/>
            <person name="Ke H.M."/>
            <person name="Yokoi T."/>
            <person name="Roa M.B."/>
            <person name="Lu M.J."/>
            <person name="Chang Y.Y."/>
            <person name="Ann P.J."/>
            <person name="Tsai J.N."/>
            <person name="Chen C.Y."/>
            <person name="Tzean S.S."/>
            <person name="Ota Y."/>
            <person name="Hattori T."/>
            <person name="Sahashi N."/>
            <person name="Liou R.F."/>
            <person name="Kikuchi T."/>
            <person name="Tsai I.J."/>
        </authorList>
    </citation>
    <scope>NUCLEOTIDE SEQUENCE [LARGE SCALE GENOMIC DNA]</scope>
    <source>
        <strain evidence="4 5">FFPRI411160</strain>
    </source>
</reference>
<feature type="region of interest" description="Disordered" evidence="1">
    <location>
        <begin position="193"/>
        <end position="405"/>
    </location>
</feature>
<proteinExistence type="predicted"/>
<feature type="region of interest" description="Disordered" evidence="1">
    <location>
        <begin position="1075"/>
        <end position="1131"/>
    </location>
</feature>
<dbReference type="InterPro" id="IPR023394">
    <property type="entry name" value="Sec7_C_sf"/>
</dbReference>
<protein>
    <submittedName>
        <fullName evidence="4">Uncharacterized protein</fullName>
    </submittedName>
</protein>
<feature type="region of interest" description="Disordered" evidence="1">
    <location>
        <begin position="1265"/>
        <end position="1297"/>
    </location>
</feature>
<dbReference type="STRING" id="2282107.A0A286UQV2"/>
<dbReference type="SMART" id="SM00233">
    <property type="entry name" value="PH"/>
    <property type="match status" value="1"/>
</dbReference>
<organism evidence="4 5">
    <name type="scientific">Pyrrhoderma noxium</name>
    <dbReference type="NCBI Taxonomy" id="2282107"/>
    <lineage>
        <taxon>Eukaryota</taxon>
        <taxon>Fungi</taxon>
        <taxon>Dikarya</taxon>
        <taxon>Basidiomycota</taxon>
        <taxon>Agaricomycotina</taxon>
        <taxon>Agaricomycetes</taxon>
        <taxon>Hymenochaetales</taxon>
        <taxon>Hymenochaetaceae</taxon>
        <taxon>Pyrrhoderma</taxon>
    </lineage>
</organism>
<evidence type="ECO:0000259" key="2">
    <source>
        <dbReference type="PROSITE" id="PS50003"/>
    </source>
</evidence>
<dbReference type="Proteomes" id="UP000217199">
    <property type="component" value="Unassembled WGS sequence"/>
</dbReference>
<feature type="domain" description="PH" evidence="2">
    <location>
        <begin position="791"/>
        <end position="916"/>
    </location>
</feature>
<dbReference type="Pfam" id="PF00169">
    <property type="entry name" value="PH"/>
    <property type="match status" value="1"/>
</dbReference>
<dbReference type="SUPFAM" id="SSF48425">
    <property type="entry name" value="Sec7 domain"/>
    <property type="match status" value="1"/>
</dbReference>
<feature type="compositionally biased region" description="Basic and acidic residues" evidence="1">
    <location>
        <begin position="1228"/>
        <end position="1242"/>
    </location>
</feature>
<feature type="region of interest" description="Disordered" evidence="1">
    <location>
        <begin position="1172"/>
        <end position="1242"/>
    </location>
</feature>
<accession>A0A286UQV2</accession>
<dbReference type="PROSITE" id="PS50190">
    <property type="entry name" value="SEC7"/>
    <property type="match status" value="1"/>
</dbReference>
<dbReference type="PROSITE" id="PS50003">
    <property type="entry name" value="PH_DOMAIN"/>
    <property type="match status" value="1"/>
</dbReference>
<feature type="region of interest" description="Disordered" evidence="1">
    <location>
        <begin position="940"/>
        <end position="967"/>
    </location>
</feature>
<feature type="compositionally biased region" description="Low complexity" evidence="1">
    <location>
        <begin position="1181"/>
        <end position="1202"/>
    </location>
</feature>
<name>A0A286UQV2_9AGAM</name>
<feature type="compositionally biased region" description="Polar residues" evidence="1">
    <location>
        <begin position="468"/>
        <end position="485"/>
    </location>
</feature>
<comment type="caution">
    <text evidence="4">The sequence shown here is derived from an EMBL/GenBank/DDBJ whole genome shotgun (WGS) entry which is preliminary data.</text>
</comment>
<feature type="compositionally biased region" description="Low complexity" evidence="1">
    <location>
        <begin position="388"/>
        <end position="405"/>
    </location>
</feature>
<evidence type="ECO:0000256" key="1">
    <source>
        <dbReference type="SAM" id="MobiDB-lite"/>
    </source>
</evidence>
<dbReference type="PANTHER" id="PTHR10663:SF405">
    <property type="entry name" value="ARF GUANINE NUCLEOTIDE EXCHANGE FACTOR SYT1"/>
    <property type="match status" value="1"/>
</dbReference>
<dbReference type="PANTHER" id="PTHR10663">
    <property type="entry name" value="GUANYL-NUCLEOTIDE EXCHANGE FACTOR"/>
    <property type="match status" value="1"/>
</dbReference>
<evidence type="ECO:0000313" key="5">
    <source>
        <dbReference type="Proteomes" id="UP000217199"/>
    </source>
</evidence>
<feature type="compositionally biased region" description="Basic and acidic residues" evidence="1">
    <location>
        <begin position="1108"/>
        <end position="1126"/>
    </location>
</feature>
<dbReference type="Gene3D" id="1.10.1000.11">
    <property type="entry name" value="Arf Nucleotide-binding Site Opener,domain 2"/>
    <property type="match status" value="1"/>
</dbReference>
<feature type="region of interest" description="Disordered" evidence="1">
    <location>
        <begin position="1"/>
        <end position="42"/>
    </location>
</feature>
<feature type="compositionally biased region" description="Low complexity" evidence="1">
    <location>
        <begin position="449"/>
        <end position="463"/>
    </location>
</feature>
<dbReference type="GO" id="GO:0032012">
    <property type="term" value="P:regulation of ARF protein signal transduction"/>
    <property type="evidence" value="ECO:0007669"/>
    <property type="project" value="InterPro"/>
</dbReference>
<feature type="region of interest" description="Disordered" evidence="1">
    <location>
        <begin position="444"/>
        <end position="501"/>
    </location>
</feature>
<dbReference type="GO" id="GO:0005085">
    <property type="term" value="F:guanyl-nucleotide exchange factor activity"/>
    <property type="evidence" value="ECO:0007669"/>
    <property type="project" value="InterPro"/>
</dbReference>
<dbReference type="InterPro" id="IPR001849">
    <property type="entry name" value="PH_domain"/>
</dbReference>
<feature type="compositionally biased region" description="Polar residues" evidence="1">
    <location>
        <begin position="225"/>
        <end position="239"/>
    </location>
</feature>
<sequence>MVGRKSNLFSRDKLNAHDTKDLNGNSPPAYYETESPDSQTGFVTETKTTVRTVTTTTRTTTHFFSLPNWKRRPESRMASTLFESHRPSQVLEDGRIVRASSFNVSMDVNVNKSLPEIPDYEPFCDPVFARRSTGSLHLPSMVANGERSGQSSNSSSGHLSRASTLMPPHSQPTHTLAQAGLGIGLPHVMPHVARSASKPIPSCSRPKTAPRPTRLEPKVSPQIRRVSSFTNAQEEAPTSSRREDSLDVQATSQNRKRTLFPASKPIDEPVRPENRAEPKSIMRRASFWTRRRVQSLKDPPEAQRMSTAPAPALPTHYPVSPMFPEKPVRSSPVPTPRSATFESPGRLRRRHSERSTSSSHQTSPRDANFASDPPPIPQGTSHRDFPRTQDTPPSTSPPSRDLRPRPIAMSFISSPAISSFPTMEEINRRPRSNTNPNVLHRLSMGLFNSSPSSPISSTTVSTSAAGDHSTSPRTSVNLTRSSLSRSAVEIPKPKEDEESPEDFLNRLEEVVSKAEIAHVLAGSGEAYYAQALQRYIDRFSFANDPLDIALRRLLMEVGLPKETQQIDRVMEAFAASYTKCNPGLFVSDDHPYILAFSLIMLHTDAFNRSNKRKMSKADYIKNTKLVGVPTEVLDYFFDNIVFAPFIFIEDPVDINGQRGIAPDGRSLSTNGQATPTSTTGLSILGKSNKIDPYYLIAQNHLNSLRVDVESYIPLRNPFSYQGTAGSWNEAELRRSFARAGPFEIDNVDSKRASTLPFFSMNVVGAPGPSVSNFSSMTSEPDSMTSDYVSLRVTKAGILSRKDDLLGGGKRAVSRRWKEWSFILSGSQILCYRDSSIALELIADSHSPDVDASRSSQYSKPDELLSVKNAIAVYDASYHKHPHVFRLVLPNGRQCLLRAENDVDRNEWIAHINYASAFKTAGIQMRPVSAIEDAKMDARAYDPDTGKHRLDSVATSPAPKSDQDEPRISNVTDASGILLPTTVPPLDESTSGQSRSKVIMSKIQEFETKIEATRVQLDTDIRVVRNLSISAPFQRATRERLQTAVINFGRSIKQLRLEIIKTACYRDILAADLASEDRERRRRKKEASDLEERIRKRNGSIPRMTLSLHVDDEAMKRSVSHRSDTSDISHGQADSSICESFHSALDFGADWPLFSSGASKNVELKHSFDANSPLETPLHELPPGSSFGSSFFPSQSPDTTSSPASPPPANPDDAQGSGPELNPTPNPEHMQRISEELAEDWDKTKAARRVSLIRVPTGLKVCSRSEKENLKNYPRSVEEECDDESKEENRKSVSGSMIMDVLAASFTPSFP</sequence>
<dbReference type="Gene3D" id="2.30.29.30">
    <property type="entry name" value="Pleckstrin-homology domain (PH domain)/Phosphotyrosine-binding domain (PTB)"/>
    <property type="match status" value="1"/>
</dbReference>
<keyword evidence="5" id="KW-1185">Reference proteome</keyword>
<dbReference type="Pfam" id="PF01369">
    <property type="entry name" value="Sec7"/>
    <property type="match status" value="1"/>
</dbReference>
<feature type="compositionally biased region" description="Basic and acidic residues" evidence="1">
    <location>
        <begin position="940"/>
        <end position="950"/>
    </location>
</feature>
<evidence type="ECO:0000259" key="3">
    <source>
        <dbReference type="PROSITE" id="PS50190"/>
    </source>
</evidence>
<feature type="compositionally biased region" description="Low complexity" evidence="1">
    <location>
        <begin position="148"/>
        <end position="163"/>
    </location>
</feature>
<dbReference type="EMBL" id="NBII01000002">
    <property type="protein sequence ID" value="PAV21978.1"/>
    <property type="molecule type" value="Genomic_DNA"/>
</dbReference>
<dbReference type="InterPro" id="IPR000904">
    <property type="entry name" value="Sec7_dom"/>
</dbReference>
<dbReference type="InParanoid" id="A0A286UQV2"/>
<evidence type="ECO:0000313" key="4">
    <source>
        <dbReference type="EMBL" id="PAV21978.1"/>
    </source>
</evidence>
<feature type="domain" description="SEC7" evidence="3">
    <location>
        <begin position="469"/>
        <end position="643"/>
    </location>
</feature>
<feature type="compositionally biased region" description="Low complexity" evidence="1">
    <location>
        <begin position="355"/>
        <end position="365"/>
    </location>
</feature>
<dbReference type="OrthoDB" id="430364at2759"/>
<dbReference type="SUPFAM" id="SSF50729">
    <property type="entry name" value="PH domain-like"/>
    <property type="match status" value="1"/>
</dbReference>
<feature type="region of interest" description="Disordered" evidence="1">
    <location>
        <begin position="139"/>
        <end position="176"/>
    </location>
</feature>
<gene>
    <name evidence="4" type="ORF">PNOK_0193500</name>
</gene>
<dbReference type="InterPro" id="IPR035999">
    <property type="entry name" value="Sec7_dom_sf"/>
</dbReference>
<dbReference type="InterPro" id="IPR011993">
    <property type="entry name" value="PH-like_dom_sf"/>
</dbReference>
<feature type="compositionally biased region" description="Low complexity" evidence="1">
    <location>
        <begin position="329"/>
        <end position="338"/>
    </location>
</feature>
<feature type="compositionally biased region" description="Basic and acidic residues" evidence="1">
    <location>
        <begin position="265"/>
        <end position="280"/>
    </location>
</feature>
<dbReference type="SMART" id="SM00222">
    <property type="entry name" value="Sec7"/>
    <property type="match status" value="1"/>
</dbReference>